<reference evidence="2" key="2">
    <citation type="submission" date="2023-10" db="EMBL/GenBank/DDBJ databases">
        <authorList>
            <person name="Khurajog B."/>
        </authorList>
    </citation>
    <scope>NUCLEOTIDE SEQUENCE</scope>
    <source>
        <strain evidence="2">BF14</strain>
    </source>
</reference>
<evidence type="ECO:0000313" key="2">
    <source>
        <dbReference type="EMBL" id="MDV2912316.1"/>
    </source>
</evidence>
<proteinExistence type="predicted"/>
<protein>
    <recommendedName>
        <fullName evidence="4">DNA replication protein</fullName>
    </recommendedName>
</protein>
<evidence type="ECO:0000256" key="1">
    <source>
        <dbReference type="SAM" id="MobiDB-lite"/>
    </source>
</evidence>
<sequence>MAQRRMFSKKITDTDTFLDMPLSSQALYFHLNMHADDDGFVSNAKTIKRMIGSSDDDLKLLLAKQFIFAFESGVVVIKDWKIHNYIRKDTYNTTIYGDEKEQLEQDENGAYTLRPRAVDDPSPQVRLGKDRLGKDINNSSSDDEQPDFEQEFEMVWKEYPNKTGKKQAFNHYKAWRRKSVNNTNEYLLNRLALYKQDLAINTWKRPMNGSTWFNGRFDDEYQTQQQTNAQKGSSYGGVEF</sequence>
<comment type="caution">
    <text evidence="2">The sequence shown here is derived from an EMBL/GenBank/DDBJ whole genome shotgun (WGS) entry which is preliminary data.</text>
</comment>
<evidence type="ECO:0008006" key="4">
    <source>
        <dbReference type="Google" id="ProtNLM"/>
    </source>
</evidence>
<organism evidence="2 3">
    <name type="scientific">Pediococcus acidilactici</name>
    <dbReference type="NCBI Taxonomy" id="1254"/>
    <lineage>
        <taxon>Bacteria</taxon>
        <taxon>Bacillati</taxon>
        <taxon>Bacillota</taxon>
        <taxon>Bacilli</taxon>
        <taxon>Lactobacillales</taxon>
        <taxon>Lactobacillaceae</taxon>
        <taxon>Pediococcus</taxon>
        <taxon>Pediococcus acidilactici group</taxon>
    </lineage>
</organism>
<name>A0AAW8YS31_PEDAC</name>
<evidence type="ECO:0000313" key="3">
    <source>
        <dbReference type="Proteomes" id="UP001280415"/>
    </source>
</evidence>
<feature type="region of interest" description="Disordered" evidence="1">
    <location>
        <begin position="114"/>
        <end position="147"/>
    </location>
</feature>
<dbReference type="Proteomes" id="UP001280415">
    <property type="component" value="Unassembled WGS sequence"/>
</dbReference>
<dbReference type="RefSeq" id="WP_317052600.1">
    <property type="nucleotide sequence ID" value="NZ_CP140878.1"/>
</dbReference>
<reference evidence="2" key="1">
    <citation type="journal article" date="2023" name="PeerJ">
        <title>Selection and evaluation of lactic acid bacteria from chicken feces in Thailand as potential probiotics.</title>
        <authorList>
            <person name="Khurajog B."/>
            <person name="Disastra Y."/>
            <person name="Lawwyne L.D."/>
            <person name="Sirichokchatchawan W."/>
            <person name="Niyomtham W."/>
            <person name="Yindee J."/>
            <person name="Hampson D.J."/>
            <person name="Prapasarakul N."/>
        </authorList>
    </citation>
    <scope>NUCLEOTIDE SEQUENCE</scope>
    <source>
        <strain evidence="2">BF14</strain>
    </source>
</reference>
<dbReference type="EMBL" id="JAWJAX010000026">
    <property type="protein sequence ID" value="MDV2912316.1"/>
    <property type="molecule type" value="Genomic_DNA"/>
</dbReference>
<gene>
    <name evidence="2" type="ORF">R0H03_10805</name>
</gene>
<accession>A0AAW8YS31</accession>
<dbReference type="AlphaFoldDB" id="A0AAW8YS31"/>